<feature type="compositionally biased region" description="Basic and acidic residues" evidence="1">
    <location>
        <begin position="7"/>
        <end position="16"/>
    </location>
</feature>
<protein>
    <submittedName>
        <fullName evidence="2">Uncharacterized protein</fullName>
    </submittedName>
</protein>
<sequence>MRQPPAKARESVENRQETTITAEIPRPAGSSPKIPGWNRPVHHNYRVTARHFQAAARNRFKPLWRKLWERPPINRLYSPNMYQSNPKYRYQTAAGYIRHGDTPPRFCPLSLLSLFNSPG</sequence>
<evidence type="ECO:0000313" key="2">
    <source>
        <dbReference type="EMBL" id="GBF34469.1"/>
    </source>
</evidence>
<feature type="region of interest" description="Disordered" evidence="1">
    <location>
        <begin position="1"/>
        <end position="39"/>
    </location>
</feature>
<accession>A0A2L2XDN1</accession>
<evidence type="ECO:0000313" key="3">
    <source>
        <dbReference type="Proteomes" id="UP000239549"/>
    </source>
</evidence>
<proteinExistence type="predicted"/>
<name>A0A2L2XDN1_9FIRM</name>
<comment type="caution">
    <text evidence="2">The sequence shown here is derived from an EMBL/GenBank/DDBJ whole genome shotgun (WGS) entry which is preliminary data.</text>
</comment>
<dbReference type="EMBL" id="BFAV01000141">
    <property type="protein sequence ID" value="GBF34469.1"/>
    <property type="molecule type" value="Genomic_DNA"/>
</dbReference>
<dbReference type="Proteomes" id="UP000239549">
    <property type="component" value="Unassembled WGS sequence"/>
</dbReference>
<organism evidence="2 3">
    <name type="scientific">Desulfocucumis palustris</name>
    <dbReference type="NCBI Taxonomy" id="1898651"/>
    <lineage>
        <taxon>Bacteria</taxon>
        <taxon>Bacillati</taxon>
        <taxon>Bacillota</taxon>
        <taxon>Clostridia</taxon>
        <taxon>Eubacteriales</taxon>
        <taxon>Desulfocucumaceae</taxon>
        <taxon>Desulfocucumis</taxon>
    </lineage>
</organism>
<keyword evidence="3" id="KW-1185">Reference proteome</keyword>
<reference evidence="3" key="1">
    <citation type="submission" date="2018-02" db="EMBL/GenBank/DDBJ databases">
        <title>Genome sequence of Desulfocucumis palustris strain NAW-5.</title>
        <authorList>
            <person name="Watanabe M."/>
            <person name="Kojima H."/>
            <person name="Fukui M."/>
        </authorList>
    </citation>
    <scope>NUCLEOTIDE SEQUENCE [LARGE SCALE GENOMIC DNA]</scope>
    <source>
        <strain evidence="3">NAW-5</strain>
    </source>
</reference>
<dbReference type="AlphaFoldDB" id="A0A2L2XDN1"/>
<gene>
    <name evidence="2" type="ORF">DCCM_3587</name>
</gene>
<evidence type="ECO:0000256" key="1">
    <source>
        <dbReference type="SAM" id="MobiDB-lite"/>
    </source>
</evidence>